<evidence type="ECO:0000313" key="4">
    <source>
        <dbReference type="Proteomes" id="UP000254047"/>
    </source>
</evidence>
<dbReference type="PANTHER" id="PTHR34580">
    <property type="match status" value="1"/>
</dbReference>
<evidence type="ECO:0000259" key="1">
    <source>
        <dbReference type="Pfam" id="PF13280"/>
    </source>
</evidence>
<accession>A0A380FY03</accession>
<organism evidence="3 4">
    <name type="scientific">Staphylococcus petrasii</name>
    <dbReference type="NCBI Taxonomy" id="1276936"/>
    <lineage>
        <taxon>Bacteria</taxon>
        <taxon>Bacillati</taxon>
        <taxon>Bacillota</taxon>
        <taxon>Bacilli</taxon>
        <taxon>Bacillales</taxon>
        <taxon>Staphylococcaceae</taxon>
        <taxon>Staphylococcus</taxon>
    </lineage>
</organism>
<feature type="domain" description="WYL" evidence="1">
    <location>
        <begin position="151"/>
        <end position="208"/>
    </location>
</feature>
<dbReference type="Pfam" id="PF13280">
    <property type="entry name" value="WYL"/>
    <property type="match status" value="1"/>
</dbReference>
<dbReference type="InterPro" id="IPR026881">
    <property type="entry name" value="WYL_dom"/>
</dbReference>
<dbReference type="EMBL" id="UHDO01000001">
    <property type="protein sequence ID" value="SUM42833.1"/>
    <property type="molecule type" value="Genomic_DNA"/>
</dbReference>
<evidence type="ECO:0000259" key="2">
    <source>
        <dbReference type="Pfam" id="PF25583"/>
    </source>
</evidence>
<proteinExistence type="predicted"/>
<dbReference type="InterPro" id="IPR057727">
    <property type="entry name" value="WCX_dom"/>
</dbReference>
<dbReference type="OrthoDB" id="86031at2"/>
<dbReference type="PROSITE" id="PS52050">
    <property type="entry name" value="WYL"/>
    <property type="match status" value="1"/>
</dbReference>
<dbReference type="PANTHER" id="PTHR34580:SF1">
    <property type="entry name" value="PROTEIN PAFC"/>
    <property type="match status" value="1"/>
</dbReference>
<dbReference type="Pfam" id="PF25583">
    <property type="entry name" value="WCX"/>
    <property type="match status" value="1"/>
</dbReference>
<name>A0A380FY03_9STAP</name>
<dbReference type="Proteomes" id="UP000254047">
    <property type="component" value="Unassembled WGS sequence"/>
</dbReference>
<dbReference type="AlphaFoldDB" id="A0A380FY03"/>
<evidence type="ECO:0000313" key="3">
    <source>
        <dbReference type="EMBL" id="SUM42833.1"/>
    </source>
</evidence>
<feature type="domain" description="WCX" evidence="2">
    <location>
        <begin position="246"/>
        <end position="314"/>
    </location>
</feature>
<sequence>MAKATDMLDLYFRFMSGERFTKAQIGEIIGKKSERTVQRYIASLNDFFDTRQETEHLRIVMNHTDRKYEMTRLENETFDATQILAILKILISTRGLSEEEIHLIINNLTNHITEENQRIIEKAIQSELVHYEPMNHGEPLLNKIWDINLLIQQNKTIKFEYFNAMNQGRIHTIKPMYITFSELYFYLVGVNDKEQVLIFRIDRIQDYTKAEDKFKEPNSPYFREGALKQRIYFMYGGEWKKVSFEFNGGIIESVLDRFPTARLLKKDYANNRFVVEIEVIGDGILMWLLSQGARVKVLSPNSLKEKHIAEVKKIMANYE</sequence>
<protein>
    <submittedName>
        <fullName evidence="3">Uncharacterized protein</fullName>
    </submittedName>
</protein>
<dbReference type="RefSeq" id="WP_103297942.1">
    <property type="nucleotide sequence ID" value="NZ_PPQT01000043.1"/>
</dbReference>
<dbReference type="InterPro" id="IPR051534">
    <property type="entry name" value="CBASS_pafABC_assoc_protein"/>
</dbReference>
<reference evidence="3 4" key="1">
    <citation type="submission" date="2018-06" db="EMBL/GenBank/DDBJ databases">
        <authorList>
            <consortium name="Pathogen Informatics"/>
            <person name="Doyle S."/>
        </authorList>
    </citation>
    <scope>NUCLEOTIDE SEQUENCE [LARGE SCALE GENOMIC DNA]</scope>
    <source>
        <strain evidence="3 4">NCTC13830</strain>
    </source>
</reference>
<gene>
    <name evidence="3" type="ORF">NCTC13830_00355</name>
</gene>